<gene>
    <name evidence="7" type="ORF">E1757_15510</name>
</gene>
<dbReference type="OrthoDB" id="3190595at2"/>
<keyword evidence="4" id="KW-0804">Transcription</keyword>
<dbReference type="GO" id="GO:0000160">
    <property type="term" value="P:phosphorelay signal transduction system"/>
    <property type="evidence" value="ECO:0007669"/>
    <property type="project" value="UniProtKB-KW"/>
</dbReference>
<protein>
    <submittedName>
        <fullName evidence="7">Response regulator</fullName>
    </submittedName>
</protein>
<organism evidence="7 8">
    <name type="scientific">Paenibacillus piri</name>
    <dbReference type="NCBI Taxonomy" id="2547395"/>
    <lineage>
        <taxon>Bacteria</taxon>
        <taxon>Bacillati</taxon>
        <taxon>Bacillota</taxon>
        <taxon>Bacilli</taxon>
        <taxon>Bacillales</taxon>
        <taxon>Paenibacillaceae</taxon>
        <taxon>Paenibacillus</taxon>
    </lineage>
</organism>
<evidence type="ECO:0000313" key="8">
    <source>
        <dbReference type="Proteomes" id="UP000295636"/>
    </source>
</evidence>
<comment type="caution">
    <text evidence="7">The sequence shown here is derived from an EMBL/GenBank/DDBJ whole genome shotgun (WGS) entry which is preliminary data.</text>
</comment>
<evidence type="ECO:0000256" key="3">
    <source>
        <dbReference type="ARBA" id="ARBA00023125"/>
    </source>
</evidence>
<dbReference type="GO" id="GO:0003677">
    <property type="term" value="F:DNA binding"/>
    <property type="evidence" value="ECO:0007669"/>
    <property type="project" value="UniProtKB-KW"/>
</dbReference>
<sequence length="387" mass="44656">MKAILVDDESLALRDLERQIKKTGQLDVIGTFQDGESALAAASEHIPDIAFLDIDMPELSGMELAELLQNRLPSIDIVFVTGYEEYAVKAFELNALDYIVKPVLQERLLRTLTRLVHRPPPAVTASEATTGMIKCFQYLHFDIAKPGTIQWRTTRAQELFAYLVHRRLHPVRKDVLIELLWPETDAHKGYTQLYTAIYQIRKMLRTIGLPIRIVSSDNGYRVDLNGMKLDIEEWERGLQDAPPVSRDTISHHITLSDQYQGDYLIDHDYSWADGERERLRTLWYHHAVALGNVLVENERLADAVLLYSRVQSLFPNAEELYFILMKLYDQCKDWVSVEKQYAALHKMMSEEFDAEPLPHISAWHHEWKKSRKQYGSEYFGDTAPALG</sequence>
<dbReference type="SMART" id="SM00448">
    <property type="entry name" value="REC"/>
    <property type="match status" value="1"/>
</dbReference>
<dbReference type="Pfam" id="PF00072">
    <property type="entry name" value="Response_reg"/>
    <property type="match status" value="1"/>
</dbReference>
<dbReference type="InterPro" id="IPR016032">
    <property type="entry name" value="Sig_transdc_resp-reg_C-effctor"/>
</dbReference>
<feature type="domain" description="Response regulatory" evidence="6">
    <location>
        <begin position="2"/>
        <end position="116"/>
    </location>
</feature>
<dbReference type="Gene3D" id="1.25.40.10">
    <property type="entry name" value="Tetratricopeptide repeat domain"/>
    <property type="match status" value="1"/>
</dbReference>
<evidence type="ECO:0000256" key="4">
    <source>
        <dbReference type="ARBA" id="ARBA00023163"/>
    </source>
</evidence>
<dbReference type="SMART" id="SM01043">
    <property type="entry name" value="BTAD"/>
    <property type="match status" value="1"/>
</dbReference>
<dbReference type="Gene3D" id="1.10.10.10">
    <property type="entry name" value="Winged helix-like DNA-binding domain superfamily/Winged helix DNA-binding domain"/>
    <property type="match status" value="1"/>
</dbReference>
<keyword evidence="8" id="KW-1185">Reference proteome</keyword>
<accession>A0A4R5KNK9</accession>
<keyword evidence="3" id="KW-0238">DNA-binding</keyword>
<keyword evidence="1" id="KW-0902">Two-component regulatory system</keyword>
<evidence type="ECO:0000313" key="7">
    <source>
        <dbReference type="EMBL" id="TDF97231.1"/>
    </source>
</evidence>
<dbReference type="Gene3D" id="3.40.50.2300">
    <property type="match status" value="1"/>
</dbReference>
<dbReference type="InterPro" id="IPR036388">
    <property type="entry name" value="WH-like_DNA-bd_sf"/>
</dbReference>
<proteinExistence type="predicted"/>
<dbReference type="AlphaFoldDB" id="A0A4R5KNK9"/>
<evidence type="ECO:0000256" key="5">
    <source>
        <dbReference type="PROSITE-ProRule" id="PRU00169"/>
    </source>
</evidence>
<dbReference type="GO" id="GO:0006355">
    <property type="term" value="P:regulation of DNA-templated transcription"/>
    <property type="evidence" value="ECO:0007669"/>
    <property type="project" value="InterPro"/>
</dbReference>
<feature type="modified residue" description="4-aspartylphosphate" evidence="5">
    <location>
        <position position="53"/>
    </location>
</feature>
<dbReference type="Pfam" id="PF03704">
    <property type="entry name" value="BTAD"/>
    <property type="match status" value="1"/>
</dbReference>
<dbReference type="Proteomes" id="UP000295636">
    <property type="component" value="Unassembled WGS sequence"/>
</dbReference>
<dbReference type="SUPFAM" id="SSF48452">
    <property type="entry name" value="TPR-like"/>
    <property type="match status" value="1"/>
</dbReference>
<name>A0A4R5KNK9_9BACL</name>
<dbReference type="InterPro" id="IPR001789">
    <property type="entry name" value="Sig_transdc_resp-reg_receiver"/>
</dbReference>
<reference evidence="7 8" key="1">
    <citation type="submission" date="2019-03" db="EMBL/GenBank/DDBJ databases">
        <title>This is whole genome sequence of Paenibacillus sp MS74 strain.</title>
        <authorList>
            <person name="Trinh H.N."/>
        </authorList>
    </citation>
    <scope>NUCLEOTIDE SEQUENCE [LARGE SCALE GENOMIC DNA]</scope>
    <source>
        <strain evidence="7 8">MS74</strain>
    </source>
</reference>
<dbReference type="InterPro" id="IPR011990">
    <property type="entry name" value="TPR-like_helical_dom_sf"/>
</dbReference>
<dbReference type="PROSITE" id="PS50110">
    <property type="entry name" value="RESPONSE_REGULATORY"/>
    <property type="match status" value="1"/>
</dbReference>
<dbReference type="EMBL" id="SMRT01000006">
    <property type="protein sequence ID" value="TDF97231.1"/>
    <property type="molecule type" value="Genomic_DNA"/>
</dbReference>
<evidence type="ECO:0000256" key="2">
    <source>
        <dbReference type="ARBA" id="ARBA00023015"/>
    </source>
</evidence>
<dbReference type="InterPro" id="IPR051677">
    <property type="entry name" value="AfsR-DnrI-RedD_regulator"/>
</dbReference>
<keyword evidence="2" id="KW-0805">Transcription regulation</keyword>
<keyword evidence="5" id="KW-0597">Phosphoprotein</keyword>
<dbReference type="InterPro" id="IPR011006">
    <property type="entry name" value="CheY-like_superfamily"/>
</dbReference>
<evidence type="ECO:0000256" key="1">
    <source>
        <dbReference type="ARBA" id="ARBA00023012"/>
    </source>
</evidence>
<dbReference type="PANTHER" id="PTHR35807:SF2">
    <property type="entry name" value="TRANSCRIPTIONAL ACTIVATOR DOMAIN"/>
    <property type="match status" value="1"/>
</dbReference>
<evidence type="ECO:0000259" key="6">
    <source>
        <dbReference type="PROSITE" id="PS50110"/>
    </source>
</evidence>
<dbReference type="SUPFAM" id="SSF46894">
    <property type="entry name" value="C-terminal effector domain of the bipartite response regulators"/>
    <property type="match status" value="1"/>
</dbReference>
<dbReference type="SUPFAM" id="SSF52172">
    <property type="entry name" value="CheY-like"/>
    <property type="match status" value="1"/>
</dbReference>
<dbReference type="InterPro" id="IPR005158">
    <property type="entry name" value="BTAD"/>
</dbReference>
<dbReference type="PANTHER" id="PTHR35807">
    <property type="entry name" value="TRANSCRIPTIONAL REGULATOR REDD-RELATED"/>
    <property type="match status" value="1"/>
</dbReference>
<dbReference type="RefSeq" id="WP_133229598.1">
    <property type="nucleotide sequence ID" value="NZ_SMRT01000006.1"/>
</dbReference>